<comment type="caution">
    <text evidence="1">The sequence shown here is derived from an EMBL/GenBank/DDBJ whole genome shotgun (WGS) entry which is preliminary data.</text>
</comment>
<evidence type="ECO:0000313" key="2">
    <source>
        <dbReference type="Proteomes" id="UP000823886"/>
    </source>
</evidence>
<proteinExistence type="predicted"/>
<dbReference type="Proteomes" id="UP000823886">
    <property type="component" value="Unassembled WGS sequence"/>
</dbReference>
<dbReference type="InterPro" id="IPR016621">
    <property type="entry name" value="UCP014543"/>
</dbReference>
<reference evidence="1" key="1">
    <citation type="journal article" date="2021" name="PeerJ">
        <title>Extensive microbial diversity within the chicken gut microbiome revealed by metagenomics and culture.</title>
        <authorList>
            <person name="Gilroy R."/>
            <person name="Ravi A."/>
            <person name="Getino M."/>
            <person name="Pursley I."/>
            <person name="Horton D.L."/>
            <person name="Alikhan N.F."/>
            <person name="Baker D."/>
            <person name="Gharbi K."/>
            <person name="Hall N."/>
            <person name="Watson M."/>
            <person name="Adriaenssens E.M."/>
            <person name="Foster-Nyarko E."/>
            <person name="Jarju S."/>
            <person name="Secka A."/>
            <person name="Antonio M."/>
            <person name="Oren A."/>
            <person name="Chaudhuri R.R."/>
            <person name="La Ragione R."/>
            <person name="Hildebrand F."/>
            <person name="Pallen M.J."/>
        </authorList>
    </citation>
    <scope>NUCLEOTIDE SEQUENCE</scope>
    <source>
        <strain evidence="1">ChiBcec2-3848</strain>
    </source>
</reference>
<gene>
    <name evidence="1" type="ORF">H9753_14070</name>
</gene>
<reference evidence="1" key="2">
    <citation type="submission" date="2021-04" db="EMBL/GenBank/DDBJ databases">
        <authorList>
            <person name="Gilroy R."/>
        </authorList>
    </citation>
    <scope>NUCLEOTIDE SEQUENCE</scope>
    <source>
        <strain evidence="1">ChiBcec2-3848</strain>
    </source>
</reference>
<dbReference type="Pfam" id="PF12646">
    <property type="entry name" value="DUF3783"/>
    <property type="match status" value="1"/>
</dbReference>
<dbReference type="EMBL" id="DWVZ01000197">
    <property type="protein sequence ID" value="HJC64717.1"/>
    <property type="molecule type" value="Genomic_DNA"/>
</dbReference>
<name>A0A9D2PPA1_9FIRM</name>
<sequence>MIIRKPMILYYDNGQPERRRLLEKSVSHMGIICVSVTPALFKQTVGHLAKLKGFPAKPQSPLEVPPSITEEVMVMCNFSEKKLDELLTAMKQGLVPRIALKAVLTAQNSFWTFAQLFEELYEEHRNFYSKEESDDSQDALDDQE</sequence>
<accession>A0A9D2PPA1</accession>
<dbReference type="AlphaFoldDB" id="A0A9D2PPA1"/>
<protein>
    <submittedName>
        <fullName evidence="1">DUF3783 domain-containing protein</fullName>
    </submittedName>
</protein>
<organism evidence="1 2">
    <name type="scientific">Candidatus Blautia merdavium</name>
    <dbReference type="NCBI Taxonomy" id="2838494"/>
    <lineage>
        <taxon>Bacteria</taxon>
        <taxon>Bacillati</taxon>
        <taxon>Bacillota</taxon>
        <taxon>Clostridia</taxon>
        <taxon>Lachnospirales</taxon>
        <taxon>Lachnospiraceae</taxon>
        <taxon>Blautia</taxon>
    </lineage>
</organism>
<evidence type="ECO:0000313" key="1">
    <source>
        <dbReference type="EMBL" id="HJC64717.1"/>
    </source>
</evidence>